<keyword evidence="1" id="KW-0812">Transmembrane</keyword>
<dbReference type="Proteomes" id="UP000261739">
    <property type="component" value="Unassembled WGS sequence"/>
</dbReference>
<gene>
    <name evidence="2" type="ORF">DIW82_01405</name>
</gene>
<sequence length="64" mass="6347">MPFESDSPGRRTLGPAVASAVVGVVIGGLIAFGAAAMADNTDLPADSVDAGNAVLGSVEYGERR</sequence>
<dbReference type="RefSeq" id="WP_010120524.1">
    <property type="nucleotide sequence ID" value="NZ_DAITTW010000047.1"/>
</dbReference>
<keyword evidence="1" id="KW-1133">Transmembrane helix</keyword>
<dbReference type="InterPro" id="IPR022566">
    <property type="entry name" value="DUF2613"/>
</dbReference>
<evidence type="ECO:0000256" key="1">
    <source>
        <dbReference type="SAM" id="Phobius"/>
    </source>
</evidence>
<dbReference type="AlphaFoldDB" id="A0A3D4SW10"/>
<dbReference type="EMBL" id="DQID01000036">
    <property type="protein sequence ID" value="HCT13474.1"/>
    <property type="molecule type" value="Genomic_DNA"/>
</dbReference>
<reference evidence="2 3" key="1">
    <citation type="journal article" date="2018" name="Nat. Biotechnol.">
        <title>A standardized bacterial taxonomy based on genome phylogeny substantially revises the tree of life.</title>
        <authorList>
            <person name="Parks D.H."/>
            <person name="Chuvochina M."/>
            <person name="Waite D.W."/>
            <person name="Rinke C."/>
            <person name="Skarshewski A."/>
            <person name="Chaumeil P.A."/>
            <person name="Hugenholtz P."/>
        </authorList>
    </citation>
    <scope>NUCLEOTIDE SEQUENCE [LARGE SCALE GENOMIC DNA]</scope>
    <source>
        <strain evidence="2">UBA11247</strain>
    </source>
</reference>
<name>A0A3D4SW10_9CORY</name>
<proteinExistence type="predicted"/>
<organism evidence="2 3">
    <name type="scientific">Corynebacterium nuruki</name>
    <dbReference type="NCBI Taxonomy" id="1032851"/>
    <lineage>
        <taxon>Bacteria</taxon>
        <taxon>Bacillati</taxon>
        <taxon>Actinomycetota</taxon>
        <taxon>Actinomycetes</taxon>
        <taxon>Mycobacteriales</taxon>
        <taxon>Corynebacteriaceae</taxon>
        <taxon>Corynebacterium</taxon>
    </lineage>
</organism>
<accession>A0A3D4SW10</accession>
<dbReference type="STRING" id="863239.GCA_000213935_01454"/>
<feature type="transmembrane region" description="Helical" evidence="1">
    <location>
        <begin position="12"/>
        <end position="38"/>
    </location>
</feature>
<evidence type="ECO:0000313" key="2">
    <source>
        <dbReference type="EMBL" id="HCT13474.1"/>
    </source>
</evidence>
<evidence type="ECO:0000313" key="3">
    <source>
        <dbReference type="Proteomes" id="UP000261739"/>
    </source>
</evidence>
<protein>
    <submittedName>
        <fullName evidence="2">DUF2613 domain-containing protein</fullName>
    </submittedName>
</protein>
<comment type="caution">
    <text evidence="2">The sequence shown here is derived from an EMBL/GenBank/DDBJ whole genome shotgun (WGS) entry which is preliminary data.</text>
</comment>
<dbReference type="Pfam" id="PF11021">
    <property type="entry name" value="DUF2613"/>
    <property type="match status" value="1"/>
</dbReference>
<keyword evidence="1" id="KW-0472">Membrane</keyword>